<name>A0AAP2RG42_9FIRM</name>
<organism evidence="9 10">
    <name type="scientific">Lientehia hominis</name>
    <dbReference type="NCBI Taxonomy" id="2897778"/>
    <lineage>
        <taxon>Bacteria</taxon>
        <taxon>Bacillati</taxon>
        <taxon>Bacillota</taxon>
        <taxon>Clostridia</taxon>
        <taxon>Lachnospirales</taxon>
        <taxon>Lachnospiraceae</taxon>
        <taxon>Lientehia</taxon>
    </lineage>
</organism>
<dbReference type="FunFam" id="3.20.20.10:FF:000002">
    <property type="entry name" value="Alanine racemase"/>
    <property type="match status" value="1"/>
</dbReference>
<evidence type="ECO:0000256" key="3">
    <source>
        <dbReference type="ARBA" id="ARBA00022898"/>
    </source>
</evidence>
<dbReference type="InterPro" id="IPR009006">
    <property type="entry name" value="Ala_racemase/Decarboxylase_C"/>
</dbReference>
<dbReference type="RefSeq" id="WP_231061242.1">
    <property type="nucleotide sequence ID" value="NZ_JAJNOR010000001.1"/>
</dbReference>
<dbReference type="PROSITE" id="PS00395">
    <property type="entry name" value="ALANINE_RACEMASE"/>
    <property type="match status" value="1"/>
</dbReference>
<dbReference type="InterPro" id="IPR029066">
    <property type="entry name" value="PLP-binding_barrel"/>
</dbReference>
<dbReference type="SUPFAM" id="SSF51419">
    <property type="entry name" value="PLP-binding barrel"/>
    <property type="match status" value="1"/>
</dbReference>
<dbReference type="SMART" id="SM01005">
    <property type="entry name" value="Ala_racemase_C"/>
    <property type="match status" value="1"/>
</dbReference>
<dbReference type="PANTHER" id="PTHR30511:SF0">
    <property type="entry name" value="ALANINE RACEMASE, CATABOLIC-RELATED"/>
    <property type="match status" value="1"/>
</dbReference>
<dbReference type="InterPro" id="IPR011079">
    <property type="entry name" value="Ala_racemase_C"/>
</dbReference>
<protein>
    <recommendedName>
        <fullName evidence="5">Alanine racemase</fullName>
        <ecNumber evidence="5">5.1.1.1</ecNumber>
    </recommendedName>
</protein>
<dbReference type="Gene3D" id="3.20.20.10">
    <property type="entry name" value="Alanine racemase"/>
    <property type="match status" value="1"/>
</dbReference>
<dbReference type="GO" id="GO:0030632">
    <property type="term" value="P:D-alanine biosynthetic process"/>
    <property type="evidence" value="ECO:0007669"/>
    <property type="project" value="UniProtKB-UniRule"/>
</dbReference>
<dbReference type="EC" id="5.1.1.1" evidence="5"/>
<dbReference type="NCBIfam" id="TIGR00492">
    <property type="entry name" value="alr"/>
    <property type="match status" value="1"/>
</dbReference>
<evidence type="ECO:0000256" key="1">
    <source>
        <dbReference type="ARBA" id="ARBA00000316"/>
    </source>
</evidence>
<proteinExistence type="inferred from homology"/>
<dbReference type="AlphaFoldDB" id="A0AAP2RG42"/>
<comment type="caution">
    <text evidence="9">The sequence shown here is derived from an EMBL/GenBank/DDBJ whole genome shotgun (WGS) entry which is preliminary data.</text>
</comment>
<dbReference type="PANTHER" id="PTHR30511">
    <property type="entry name" value="ALANINE RACEMASE"/>
    <property type="match status" value="1"/>
</dbReference>
<dbReference type="CDD" id="cd00430">
    <property type="entry name" value="PLPDE_III_AR"/>
    <property type="match status" value="1"/>
</dbReference>
<dbReference type="InterPro" id="IPR020622">
    <property type="entry name" value="Ala_racemase_pyridoxalP-BS"/>
</dbReference>
<dbReference type="HAMAP" id="MF_01201">
    <property type="entry name" value="Ala_racemase"/>
    <property type="match status" value="1"/>
</dbReference>
<dbReference type="EMBL" id="JAJNOR010000001">
    <property type="protein sequence ID" value="MCD2491301.1"/>
    <property type="molecule type" value="Genomic_DNA"/>
</dbReference>
<evidence type="ECO:0000313" key="9">
    <source>
        <dbReference type="EMBL" id="MCD2491301.1"/>
    </source>
</evidence>
<comment type="catalytic activity">
    <reaction evidence="1 5">
        <text>L-alanine = D-alanine</text>
        <dbReference type="Rhea" id="RHEA:20249"/>
        <dbReference type="ChEBI" id="CHEBI:57416"/>
        <dbReference type="ChEBI" id="CHEBI:57972"/>
        <dbReference type="EC" id="5.1.1.1"/>
    </reaction>
</comment>
<comment type="similarity">
    <text evidence="5">Belongs to the alanine racemase family.</text>
</comment>
<feature type="domain" description="Alanine racemase C-terminal" evidence="8">
    <location>
        <begin position="245"/>
        <end position="373"/>
    </location>
</feature>
<keyword evidence="3 5" id="KW-0663">Pyridoxal phosphate</keyword>
<feature type="modified residue" description="N6-(pyridoxal phosphate)lysine" evidence="5 6">
    <location>
        <position position="38"/>
    </location>
</feature>
<dbReference type="Pfam" id="PF01168">
    <property type="entry name" value="Ala_racemase_N"/>
    <property type="match status" value="1"/>
</dbReference>
<dbReference type="GO" id="GO:0009252">
    <property type="term" value="P:peptidoglycan biosynthetic process"/>
    <property type="evidence" value="ECO:0007669"/>
    <property type="project" value="TreeGrafter"/>
</dbReference>
<feature type="active site" description="Proton acceptor; specific for L-alanine" evidence="5">
    <location>
        <position position="266"/>
    </location>
</feature>
<keyword evidence="10" id="KW-1185">Reference proteome</keyword>
<gene>
    <name evidence="9" type="primary">alr</name>
    <name evidence="9" type="ORF">LQE92_01495</name>
</gene>
<keyword evidence="4 5" id="KW-0413">Isomerase</keyword>
<evidence type="ECO:0000259" key="8">
    <source>
        <dbReference type="SMART" id="SM01005"/>
    </source>
</evidence>
<dbReference type="GO" id="GO:0030170">
    <property type="term" value="F:pyridoxal phosphate binding"/>
    <property type="evidence" value="ECO:0007669"/>
    <property type="project" value="UniProtKB-UniRule"/>
</dbReference>
<dbReference type="InterPro" id="IPR000821">
    <property type="entry name" value="Ala_racemase"/>
</dbReference>
<dbReference type="InterPro" id="IPR001608">
    <property type="entry name" value="Ala_racemase_N"/>
</dbReference>
<dbReference type="GO" id="GO:0008784">
    <property type="term" value="F:alanine racemase activity"/>
    <property type="evidence" value="ECO:0007669"/>
    <property type="project" value="UniProtKB-UniRule"/>
</dbReference>
<reference evidence="9 10" key="1">
    <citation type="submission" date="2021-11" db="EMBL/GenBank/DDBJ databases">
        <title>Lacrimispora sp. nov. NSJ-141 isolated from human feces.</title>
        <authorList>
            <person name="Abdugheni R."/>
        </authorList>
    </citation>
    <scope>NUCLEOTIDE SEQUENCE [LARGE SCALE GENOMIC DNA]</scope>
    <source>
        <strain evidence="9 10">NSJ-141</strain>
    </source>
</reference>
<evidence type="ECO:0000256" key="6">
    <source>
        <dbReference type="PIRSR" id="PIRSR600821-50"/>
    </source>
</evidence>
<dbReference type="FunFam" id="2.40.37.10:FF:000006">
    <property type="entry name" value="Alanine racemase"/>
    <property type="match status" value="1"/>
</dbReference>
<evidence type="ECO:0000256" key="7">
    <source>
        <dbReference type="PIRSR" id="PIRSR600821-52"/>
    </source>
</evidence>
<evidence type="ECO:0000256" key="5">
    <source>
        <dbReference type="HAMAP-Rule" id="MF_01201"/>
    </source>
</evidence>
<feature type="binding site" evidence="5 7">
    <location>
        <position position="135"/>
    </location>
    <ligand>
        <name>substrate</name>
    </ligand>
</feature>
<feature type="active site" description="Proton acceptor; specific for D-alanine" evidence="5">
    <location>
        <position position="38"/>
    </location>
</feature>
<evidence type="ECO:0000256" key="2">
    <source>
        <dbReference type="ARBA" id="ARBA00001933"/>
    </source>
</evidence>
<evidence type="ECO:0000256" key="4">
    <source>
        <dbReference type="ARBA" id="ARBA00023235"/>
    </source>
</evidence>
<comment type="function">
    <text evidence="5">Catalyzes the interconversion of L-alanine and D-alanine. May also act on other amino acids.</text>
</comment>
<dbReference type="Proteomes" id="UP001299265">
    <property type="component" value="Unassembled WGS sequence"/>
</dbReference>
<evidence type="ECO:0000313" key="10">
    <source>
        <dbReference type="Proteomes" id="UP001299265"/>
    </source>
</evidence>
<sequence>MMEYSRTAAWIDLDAVYGNVKALKENTRSGTRICAVIKADGYGHGAVPIARKLKGLADYYAVATAEEAFNLRNHQIAEPILVLGYVPEDAYEKAVLEEIRLAVYTYEMAQRLSEAAEKCGKQAFIHIKLETGMNRIGFKPGEEALTQMEAMSRLPGIMLEGIFSHFARADEEDKSYAERQYQIFDGFVSALKKRGVEIPLKHMGNSAAIIDLPQFDVDMVRAGIALYGMYPSNEVDRRRVRLAPALRLTSRVIFTKEIEPGETVGYGGTYTAQNRMKIATIAIGYGDGYLRNLSNRGYVLLNGKKAPITGRVCMDQLMVDVTDIPGVRQGDEAVLVGRDGEQMISVEELAELAGTFNYEFVCDLGKRIPRIYLDGGKIVGKKDYFTDPYEIVL</sequence>
<accession>A0AAP2RG42</accession>
<dbReference type="Gene3D" id="2.40.37.10">
    <property type="entry name" value="Lyase, Ornithine Decarboxylase, Chain A, domain 1"/>
    <property type="match status" value="1"/>
</dbReference>
<comment type="pathway">
    <text evidence="5">Amino-acid biosynthesis; D-alanine biosynthesis; D-alanine from L-alanine: step 1/1.</text>
</comment>
<feature type="binding site" evidence="5 7">
    <location>
        <position position="314"/>
    </location>
    <ligand>
        <name>substrate</name>
    </ligand>
</feature>
<comment type="cofactor">
    <cofactor evidence="2 5 6">
        <name>pyridoxal 5'-phosphate</name>
        <dbReference type="ChEBI" id="CHEBI:597326"/>
    </cofactor>
</comment>
<dbReference type="Pfam" id="PF00842">
    <property type="entry name" value="Ala_racemase_C"/>
    <property type="match status" value="1"/>
</dbReference>
<dbReference type="SUPFAM" id="SSF50621">
    <property type="entry name" value="Alanine racemase C-terminal domain-like"/>
    <property type="match status" value="1"/>
</dbReference>
<dbReference type="PRINTS" id="PR00992">
    <property type="entry name" value="ALARACEMASE"/>
</dbReference>
<dbReference type="GO" id="GO:0005829">
    <property type="term" value="C:cytosol"/>
    <property type="evidence" value="ECO:0007669"/>
    <property type="project" value="TreeGrafter"/>
</dbReference>